<feature type="compositionally biased region" description="Pro residues" evidence="10">
    <location>
        <begin position="922"/>
        <end position="936"/>
    </location>
</feature>
<proteinExistence type="inferred from homology"/>
<feature type="compositionally biased region" description="Low complexity" evidence="10">
    <location>
        <begin position="806"/>
        <end position="825"/>
    </location>
</feature>
<feature type="compositionally biased region" description="Polar residues" evidence="10">
    <location>
        <begin position="997"/>
        <end position="1010"/>
    </location>
</feature>
<keyword evidence="8" id="KW-0653">Protein transport</keyword>
<keyword evidence="6" id="KW-0256">Endoplasmic reticulum</keyword>
<dbReference type="GO" id="GO:0005198">
    <property type="term" value="F:structural molecule activity"/>
    <property type="evidence" value="ECO:0007669"/>
    <property type="project" value="TreeGrafter"/>
</dbReference>
<dbReference type="PANTHER" id="PTHR13923:SF11">
    <property type="entry name" value="SECRETORY 31, ISOFORM D"/>
    <property type="match status" value="1"/>
</dbReference>
<dbReference type="InterPro" id="IPR024298">
    <property type="entry name" value="Sec16_Sec23-bd"/>
</dbReference>
<dbReference type="AlphaFoldDB" id="A0A9K3CXH3"/>
<dbReference type="PROSITE" id="PS00678">
    <property type="entry name" value="WD_REPEATS_1"/>
    <property type="match status" value="1"/>
</dbReference>
<feature type="region of interest" description="Disordered" evidence="10">
    <location>
        <begin position="865"/>
        <end position="885"/>
    </location>
</feature>
<evidence type="ECO:0000256" key="5">
    <source>
        <dbReference type="ARBA" id="ARBA00022737"/>
    </source>
</evidence>
<keyword evidence="4 9" id="KW-0853">WD repeat</keyword>
<evidence type="ECO:0000256" key="1">
    <source>
        <dbReference type="ARBA" id="ARBA00004240"/>
    </source>
</evidence>
<dbReference type="InterPro" id="IPR036322">
    <property type="entry name" value="WD40_repeat_dom_sf"/>
</dbReference>
<feature type="compositionally biased region" description="Polar residues" evidence="10">
    <location>
        <begin position="833"/>
        <end position="848"/>
    </location>
</feature>
<sequence>MLSFRVGSPGKFAFAPSSSVDSSFVVATAAGSIDDNFETDATVQLFSIDPSYTSVTQKYQTLRINQRFSAIDWGCQEYNGSSELPGVIAGGFESGAVRIFPTQCLRDPSLYQEETMLHQDMHRGPVSVCKFSQSEAKLVTAAADKSLAVWDVSRPEAPVGHMPGKRSPHLGGVLSAAWNSKVPRIVGSAGHGGHTVVWDMRKDGPVIQFVDPSGSPITDVAWSPGVATIIATAVDDRQNPCVKFWDLRHKQKPFMEIDGFSGGMTSIGFCPFDKNLFYGVDRTDTTHLFDLQQGANRVRTVGGLLEDAVWSPHEPGLLLGASAGGSGLVGVSVTDPWDRVTFPAASPYRAPWLHAVTKPVAFSARAHMVTLSEETPGDVAVRKVVTETKLVKDAASLKESVEGDATQYLASKGEGEGEEEDWSILAALQKGEKEGETETEGESSRSAVLRLLGYPEGTIPAKDQDVSSFAFMRDGQEPEAEEEEVEIEAEAKSPVRPTGGMAERERQVEEEEELSDGAAFDNMGMDMGDMGMEDDGAGFFDEEEVPVEEEPERAPSPDLPTPTPSPAVHAVLETVQMDEPTPVSQLGTAVLCGNIPLAVQQCLDAGEYATALVLSASHSEAAYKAVRTLYVASLKEERPGDHAALSLVCSVGADTLETYLAQSPIAGWTQLLAAVCSYSDEASFDGHVRAVMERLQKAYTQTQDRLYSRGLILCALIIGDLDSAVTLWNSQTKSTGLQAMTDTVALLVTSLAVLSRHTLSREGPAQELLRGYGDILASQGEQDLAEWYWTQGGIAIPKTKAPSPLPQTKAAPQPMAQPQVQRQPQGGYHTQPVRASTHTTPMQPSQPNVMQPSRYMPPPMTMAPPQVPPPPSQMRREAPAQQPMGTSTGPAMVPAGMTVFSPAPLTMAPPAMPQTQTQPQVHAPPPPQTVAAPPPMTSAYGQAPPPPQATVQPPQPQRDMYNTKPQPAQAAPAPTPEVFSMNMAPPLGAAMGAMQPLQPTQGMTPMTSGISMAGSNGSGVPPPPKVSVYTPAVAPLSGGPSPLNNAPRAAPAPVVKAPPPKPAYDESLSPIEALKGVPFSSTEPVAVRVRATIIDACDHISRGPRGASPLFVNTAKALGDLMTHLDSGAIPQDALDFLNDYATALSNRDNRRVNELCTQFSFKRSPGYESIRFAMIKLRGLPKMLV</sequence>
<comment type="caution">
    <text evidence="12">The sequence shown here is derived from an EMBL/GenBank/DDBJ whole genome shotgun (WGS) entry which is preliminary data.</text>
</comment>
<dbReference type="InterPro" id="IPR019775">
    <property type="entry name" value="WD40_repeat_CS"/>
</dbReference>
<keyword evidence="5" id="KW-0677">Repeat</keyword>
<feature type="domain" description="Sec16 Sec23-binding" evidence="11">
    <location>
        <begin position="589"/>
        <end position="785"/>
    </location>
</feature>
<dbReference type="Gene3D" id="1.25.40.1030">
    <property type="match status" value="1"/>
</dbReference>
<gene>
    <name evidence="12" type="ORF">KIPB_005771</name>
</gene>
<evidence type="ECO:0000256" key="4">
    <source>
        <dbReference type="ARBA" id="ARBA00022574"/>
    </source>
</evidence>
<dbReference type="Pfam" id="PF12931">
    <property type="entry name" value="TPR_Sec16"/>
    <property type="match status" value="1"/>
</dbReference>
<evidence type="ECO:0000313" key="12">
    <source>
        <dbReference type="EMBL" id="GIQ84307.1"/>
    </source>
</evidence>
<protein>
    <recommendedName>
        <fullName evidence="11">Sec16 Sec23-binding domain-containing protein</fullName>
    </recommendedName>
</protein>
<dbReference type="InterPro" id="IPR015943">
    <property type="entry name" value="WD40/YVTN_repeat-like_dom_sf"/>
</dbReference>
<dbReference type="InterPro" id="IPR040251">
    <property type="entry name" value="SEC31-like"/>
</dbReference>
<feature type="compositionally biased region" description="Pro residues" evidence="10">
    <location>
        <begin position="943"/>
        <end position="956"/>
    </location>
</feature>
<dbReference type="GO" id="GO:0070971">
    <property type="term" value="C:endoplasmic reticulum exit site"/>
    <property type="evidence" value="ECO:0007669"/>
    <property type="project" value="TreeGrafter"/>
</dbReference>
<dbReference type="PROSITE" id="PS50082">
    <property type="entry name" value="WD_REPEATS_2"/>
    <property type="match status" value="1"/>
</dbReference>
<organism evidence="12 13">
    <name type="scientific">Kipferlia bialata</name>
    <dbReference type="NCBI Taxonomy" id="797122"/>
    <lineage>
        <taxon>Eukaryota</taxon>
        <taxon>Metamonada</taxon>
        <taxon>Carpediemonas-like organisms</taxon>
        <taxon>Kipferlia</taxon>
    </lineage>
</organism>
<evidence type="ECO:0000259" key="11">
    <source>
        <dbReference type="Pfam" id="PF12931"/>
    </source>
</evidence>
<dbReference type="SUPFAM" id="SSF50978">
    <property type="entry name" value="WD40 repeat-like"/>
    <property type="match status" value="1"/>
</dbReference>
<feature type="region of interest" description="Disordered" evidence="10">
    <location>
        <begin position="906"/>
        <end position="984"/>
    </location>
</feature>
<accession>A0A9K3CXH3</accession>
<dbReference type="SMART" id="SM00320">
    <property type="entry name" value="WD40"/>
    <property type="match status" value="4"/>
</dbReference>
<comment type="similarity">
    <text evidence="2">Belongs to the WD repeat SEC31 family.</text>
</comment>
<feature type="compositionally biased region" description="Low complexity" evidence="10">
    <location>
        <begin position="1046"/>
        <end position="1055"/>
    </location>
</feature>
<keyword evidence="13" id="KW-1185">Reference proteome</keyword>
<feature type="region of interest" description="Disordered" evidence="10">
    <location>
        <begin position="543"/>
        <end position="563"/>
    </location>
</feature>
<evidence type="ECO:0000256" key="9">
    <source>
        <dbReference type="PROSITE-ProRule" id="PRU00221"/>
    </source>
</evidence>
<feature type="region of interest" description="Disordered" evidence="10">
    <location>
        <begin position="798"/>
        <end position="848"/>
    </location>
</feature>
<dbReference type="InterPro" id="IPR001680">
    <property type="entry name" value="WD40_rpt"/>
</dbReference>
<dbReference type="Gene3D" id="2.130.10.10">
    <property type="entry name" value="YVTN repeat-like/Quinoprotein amine dehydrogenase"/>
    <property type="match status" value="1"/>
</dbReference>
<dbReference type="Proteomes" id="UP000265618">
    <property type="component" value="Unassembled WGS sequence"/>
</dbReference>
<evidence type="ECO:0000313" key="13">
    <source>
        <dbReference type="Proteomes" id="UP000265618"/>
    </source>
</evidence>
<evidence type="ECO:0000256" key="8">
    <source>
        <dbReference type="ARBA" id="ARBA00022927"/>
    </source>
</evidence>
<dbReference type="GO" id="GO:0090110">
    <property type="term" value="P:COPII-coated vesicle cargo loading"/>
    <property type="evidence" value="ECO:0007669"/>
    <property type="project" value="TreeGrafter"/>
</dbReference>
<dbReference type="EMBL" id="BDIP01001389">
    <property type="protein sequence ID" value="GIQ84307.1"/>
    <property type="molecule type" value="Genomic_DNA"/>
</dbReference>
<keyword evidence="3" id="KW-0813">Transport</keyword>
<feature type="region of interest" description="Disordered" evidence="10">
    <location>
        <begin position="1039"/>
        <end position="1063"/>
    </location>
</feature>
<dbReference type="OrthoDB" id="542917at2759"/>
<dbReference type="GO" id="GO:0030127">
    <property type="term" value="C:COPII vesicle coat"/>
    <property type="evidence" value="ECO:0007669"/>
    <property type="project" value="TreeGrafter"/>
</dbReference>
<feature type="repeat" description="WD" evidence="9">
    <location>
        <begin position="119"/>
        <end position="153"/>
    </location>
</feature>
<feature type="compositionally biased region" description="Acidic residues" evidence="10">
    <location>
        <begin position="477"/>
        <end position="488"/>
    </location>
</feature>
<evidence type="ECO:0000256" key="2">
    <source>
        <dbReference type="ARBA" id="ARBA00009358"/>
    </source>
</evidence>
<reference evidence="12 13" key="1">
    <citation type="journal article" date="2018" name="PLoS ONE">
        <title>The draft genome of Kipferlia bialata reveals reductive genome evolution in fornicate parasites.</title>
        <authorList>
            <person name="Tanifuji G."/>
            <person name="Takabayashi S."/>
            <person name="Kume K."/>
            <person name="Takagi M."/>
            <person name="Nakayama T."/>
            <person name="Kamikawa R."/>
            <person name="Inagaki Y."/>
            <person name="Hashimoto T."/>
        </authorList>
    </citation>
    <scope>NUCLEOTIDE SEQUENCE [LARGE SCALE GENOMIC DNA]</scope>
    <source>
        <strain evidence="12">NY0173</strain>
    </source>
</reference>
<dbReference type="PANTHER" id="PTHR13923">
    <property type="entry name" value="SEC31-RELATED PROTEIN"/>
    <property type="match status" value="1"/>
</dbReference>
<dbReference type="GO" id="GO:0015031">
    <property type="term" value="P:protein transport"/>
    <property type="evidence" value="ECO:0007669"/>
    <property type="project" value="UniProtKB-KW"/>
</dbReference>
<dbReference type="PROSITE" id="PS50294">
    <property type="entry name" value="WD_REPEATS_REGION"/>
    <property type="match status" value="1"/>
</dbReference>
<name>A0A9K3CXH3_9EUKA</name>
<evidence type="ECO:0000256" key="6">
    <source>
        <dbReference type="ARBA" id="ARBA00022824"/>
    </source>
</evidence>
<evidence type="ECO:0000256" key="10">
    <source>
        <dbReference type="SAM" id="MobiDB-lite"/>
    </source>
</evidence>
<feature type="compositionally biased region" description="Low complexity" evidence="10">
    <location>
        <begin position="906"/>
        <end position="921"/>
    </location>
</feature>
<feature type="region of interest" description="Disordered" evidence="10">
    <location>
        <begin position="475"/>
        <end position="514"/>
    </location>
</feature>
<comment type="subcellular location">
    <subcellularLocation>
        <location evidence="1">Endoplasmic reticulum</location>
    </subcellularLocation>
</comment>
<dbReference type="GO" id="GO:0007029">
    <property type="term" value="P:endoplasmic reticulum organization"/>
    <property type="evidence" value="ECO:0007669"/>
    <property type="project" value="TreeGrafter"/>
</dbReference>
<keyword evidence="7" id="KW-0931">ER-Golgi transport</keyword>
<feature type="region of interest" description="Disordered" evidence="10">
    <location>
        <begin position="997"/>
        <end position="1023"/>
    </location>
</feature>
<evidence type="ECO:0000256" key="3">
    <source>
        <dbReference type="ARBA" id="ARBA00022448"/>
    </source>
</evidence>
<evidence type="ECO:0000256" key="7">
    <source>
        <dbReference type="ARBA" id="ARBA00022892"/>
    </source>
</evidence>